<dbReference type="RefSeq" id="XP_018710664.1">
    <property type="nucleotide sequence ID" value="XM_018857872.1"/>
</dbReference>
<protein>
    <recommendedName>
        <fullName evidence="1">F-box domain-containing protein</fullName>
    </recommendedName>
</protein>
<dbReference type="SUPFAM" id="SSF81383">
    <property type="entry name" value="F-box domain"/>
    <property type="match status" value="1"/>
</dbReference>
<sequence length="497" mass="57047">MPLESARTSLSFRQGNDKQLSLEQLPVLILETIFNLLQTPDLLVVCSISKDFYFAALNCVYRSICITDDSLTVQYYKKHTRRSNGYYCTIMPSRKIEALLEVVSNNRTIAAMIHRVKIIHTEQVSLIPRLLSYLRLKSFVYAGPLKIPPESTHDLHTLQLCLLSVYPCARNLRELKVNHFNQDSDFEQYGRLALSLIELDSYRNIRKLAFEHLEDRSLNLLNTFNIERHTAIPRPSWVGFFEAFSKRGIILNLAALSLDGNVGNLGELAAQIIGLAVQLSELQTLEARQTEHSHPGQAHSVGMMTFLDSITKFTPLLQYLSMRHTDNCLTCQIKTITHILRDNIPHQLKQLVIKFEPRTIADSDRIERLILSYQRNLQKIDYEDRSSSISDLTNLAKALDTQQQKKWLDDWYYGEKTREIFTPHILSIEGPRPYINDEKKEMIKICGKQILSFLNSNTLYKGALKHLPFLTEYCVFGLHVNVKSCGVFANGETILLE</sequence>
<dbReference type="EMBL" id="LXTC01000005">
    <property type="protein sequence ID" value="OBA20139.1"/>
    <property type="molecule type" value="Genomic_DNA"/>
</dbReference>
<accession>A0A1A0H7R4</accession>
<dbReference type="InterPro" id="IPR001810">
    <property type="entry name" value="F-box_dom"/>
</dbReference>
<dbReference type="GeneID" id="30030848"/>
<dbReference type="InterPro" id="IPR036047">
    <property type="entry name" value="F-box-like_dom_sf"/>
</dbReference>
<dbReference type="STRING" id="869754.A0A1A0H7R4"/>
<dbReference type="AlphaFoldDB" id="A0A1A0H7R4"/>
<gene>
    <name evidence="2" type="ORF">METBIDRAFT_45067</name>
</gene>
<organism evidence="2 3">
    <name type="scientific">Metschnikowia bicuspidata var. bicuspidata NRRL YB-4993</name>
    <dbReference type="NCBI Taxonomy" id="869754"/>
    <lineage>
        <taxon>Eukaryota</taxon>
        <taxon>Fungi</taxon>
        <taxon>Dikarya</taxon>
        <taxon>Ascomycota</taxon>
        <taxon>Saccharomycotina</taxon>
        <taxon>Pichiomycetes</taxon>
        <taxon>Metschnikowiaceae</taxon>
        <taxon>Metschnikowia</taxon>
    </lineage>
</organism>
<dbReference type="OrthoDB" id="4093904at2759"/>
<evidence type="ECO:0000313" key="3">
    <source>
        <dbReference type="Proteomes" id="UP000092555"/>
    </source>
</evidence>
<evidence type="ECO:0000259" key="1">
    <source>
        <dbReference type="PROSITE" id="PS50181"/>
    </source>
</evidence>
<name>A0A1A0H7R4_9ASCO</name>
<dbReference type="Proteomes" id="UP000092555">
    <property type="component" value="Unassembled WGS sequence"/>
</dbReference>
<dbReference type="PROSITE" id="PS50181">
    <property type="entry name" value="FBOX"/>
    <property type="match status" value="1"/>
</dbReference>
<comment type="caution">
    <text evidence="2">The sequence shown here is derived from an EMBL/GenBank/DDBJ whole genome shotgun (WGS) entry which is preliminary data.</text>
</comment>
<proteinExistence type="predicted"/>
<keyword evidence="3" id="KW-1185">Reference proteome</keyword>
<evidence type="ECO:0000313" key="2">
    <source>
        <dbReference type="EMBL" id="OBA20139.1"/>
    </source>
</evidence>
<reference evidence="2 3" key="1">
    <citation type="submission" date="2016-05" db="EMBL/GenBank/DDBJ databases">
        <title>Comparative genomics of biotechnologically important yeasts.</title>
        <authorList>
            <consortium name="DOE Joint Genome Institute"/>
            <person name="Riley R."/>
            <person name="Haridas S."/>
            <person name="Wolfe K.H."/>
            <person name="Lopes M.R."/>
            <person name="Hittinger C.T."/>
            <person name="Goker M."/>
            <person name="Salamov A."/>
            <person name="Wisecaver J."/>
            <person name="Long T.M."/>
            <person name="Aerts A.L."/>
            <person name="Barry K."/>
            <person name="Choi C."/>
            <person name="Clum A."/>
            <person name="Coughlan A.Y."/>
            <person name="Deshpande S."/>
            <person name="Douglass A.P."/>
            <person name="Hanson S.J."/>
            <person name="Klenk H.-P."/>
            <person name="LaButti K."/>
            <person name="Lapidus A."/>
            <person name="Lindquist E."/>
            <person name="Lipzen A."/>
            <person name="Meier-kolthoff J.P."/>
            <person name="Ohm R.A."/>
            <person name="Otillar R.P."/>
            <person name="Pangilinan J."/>
            <person name="Peng Y."/>
            <person name="Rokas A."/>
            <person name="Rosa C.A."/>
            <person name="Scheuner C."/>
            <person name="Sibirny A.A."/>
            <person name="Slot J.C."/>
            <person name="Stielow J.B."/>
            <person name="Sun H."/>
            <person name="Kurtzman C.P."/>
            <person name="Blackwell M."/>
            <person name="Grigoriev I.V."/>
            <person name="Jeffries T.W."/>
        </authorList>
    </citation>
    <scope>NUCLEOTIDE SEQUENCE [LARGE SCALE GENOMIC DNA]</scope>
    <source>
        <strain evidence="2 3">NRRL YB-4993</strain>
    </source>
</reference>
<feature type="domain" description="F-box" evidence="1">
    <location>
        <begin position="19"/>
        <end position="64"/>
    </location>
</feature>